<comment type="caution">
    <text evidence="2">The sequence shown here is derived from an EMBL/GenBank/DDBJ whole genome shotgun (WGS) entry which is preliminary data.</text>
</comment>
<keyword evidence="1" id="KW-0812">Transmembrane</keyword>
<evidence type="ECO:0000313" key="3">
    <source>
        <dbReference type="Proteomes" id="UP000821866"/>
    </source>
</evidence>
<dbReference type="InterPro" id="IPR036116">
    <property type="entry name" value="FN3_sf"/>
</dbReference>
<dbReference type="AlphaFoldDB" id="A0A9J6E4Z9"/>
<dbReference type="Gene3D" id="2.60.40.10">
    <property type="entry name" value="Immunoglobulins"/>
    <property type="match status" value="1"/>
</dbReference>
<keyword evidence="1" id="KW-1133">Transmembrane helix</keyword>
<sequence>MDLTVGDEKPPPYVQYHSGDASVAFVTADQQPSQEPPNKARGCRCTALKSLGVAVTLCLITTVAALTLFFLQRADILPKVEHSKKADLPDVTNLYLVAADNHYLTVAWDRPRLSFDFYWLNVTGGFENASDSLSMRTARACGNGTIIHPQQTQITCGPFDSCSSVDVTIRTYNKGPHELMSKGTTLSDIFIGGEELSDVFNLVLVRVDMGYVTISWQRPRSRFDYYSVEVYEDGDSAASSAQQGHRLCANGTIIRPDQTEVTCGPFEPCTNLSFTVRTYLKGPPERRSPGATLTGIFIPAEGMACLL</sequence>
<reference evidence="2" key="1">
    <citation type="journal article" date="2020" name="Cell">
        <title>Large-Scale Comparative Analyses of Tick Genomes Elucidate Their Genetic Diversity and Vector Capacities.</title>
        <authorList>
            <consortium name="Tick Genome and Microbiome Consortium (TIGMIC)"/>
            <person name="Jia N."/>
            <person name="Wang J."/>
            <person name="Shi W."/>
            <person name="Du L."/>
            <person name="Sun Y."/>
            <person name="Zhan W."/>
            <person name="Jiang J.F."/>
            <person name="Wang Q."/>
            <person name="Zhang B."/>
            <person name="Ji P."/>
            <person name="Bell-Sakyi L."/>
            <person name="Cui X.M."/>
            <person name="Yuan T.T."/>
            <person name="Jiang B.G."/>
            <person name="Yang W.F."/>
            <person name="Lam T.T."/>
            <person name="Chang Q.C."/>
            <person name="Ding S.J."/>
            <person name="Wang X.J."/>
            <person name="Zhu J.G."/>
            <person name="Ruan X.D."/>
            <person name="Zhao L."/>
            <person name="Wei J.T."/>
            <person name="Ye R.Z."/>
            <person name="Que T.C."/>
            <person name="Du C.H."/>
            <person name="Zhou Y.H."/>
            <person name="Cheng J.X."/>
            <person name="Dai P.F."/>
            <person name="Guo W.B."/>
            <person name="Han X.H."/>
            <person name="Huang E.J."/>
            <person name="Li L.F."/>
            <person name="Wei W."/>
            <person name="Gao Y.C."/>
            <person name="Liu J.Z."/>
            <person name="Shao H.Z."/>
            <person name="Wang X."/>
            <person name="Wang C.C."/>
            <person name="Yang T.C."/>
            <person name="Huo Q.B."/>
            <person name="Li W."/>
            <person name="Chen H.Y."/>
            <person name="Chen S.E."/>
            <person name="Zhou L.G."/>
            <person name="Ni X.B."/>
            <person name="Tian J.H."/>
            <person name="Sheng Y."/>
            <person name="Liu T."/>
            <person name="Pan Y.S."/>
            <person name="Xia L.Y."/>
            <person name="Li J."/>
            <person name="Zhao F."/>
            <person name="Cao W.C."/>
        </authorList>
    </citation>
    <scope>NUCLEOTIDE SEQUENCE</scope>
    <source>
        <strain evidence="2">Rmic-2018</strain>
    </source>
</reference>
<dbReference type="VEuPathDB" id="VectorBase:LOC119165286"/>
<accession>A0A9J6E4Z9</accession>
<dbReference type="Proteomes" id="UP000821866">
    <property type="component" value="Chromosome 3"/>
</dbReference>
<keyword evidence="3" id="KW-1185">Reference proteome</keyword>
<organism evidence="2 3">
    <name type="scientific">Rhipicephalus microplus</name>
    <name type="common">Cattle tick</name>
    <name type="synonym">Boophilus microplus</name>
    <dbReference type="NCBI Taxonomy" id="6941"/>
    <lineage>
        <taxon>Eukaryota</taxon>
        <taxon>Metazoa</taxon>
        <taxon>Ecdysozoa</taxon>
        <taxon>Arthropoda</taxon>
        <taxon>Chelicerata</taxon>
        <taxon>Arachnida</taxon>
        <taxon>Acari</taxon>
        <taxon>Parasitiformes</taxon>
        <taxon>Ixodida</taxon>
        <taxon>Ixodoidea</taxon>
        <taxon>Ixodidae</taxon>
        <taxon>Rhipicephalinae</taxon>
        <taxon>Rhipicephalus</taxon>
        <taxon>Boophilus</taxon>
    </lineage>
</organism>
<evidence type="ECO:0000256" key="1">
    <source>
        <dbReference type="SAM" id="Phobius"/>
    </source>
</evidence>
<protein>
    <submittedName>
        <fullName evidence="2">Uncharacterized protein</fullName>
    </submittedName>
</protein>
<dbReference type="InterPro" id="IPR013783">
    <property type="entry name" value="Ig-like_fold"/>
</dbReference>
<feature type="transmembrane region" description="Helical" evidence="1">
    <location>
        <begin position="51"/>
        <end position="71"/>
    </location>
</feature>
<reference evidence="2" key="2">
    <citation type="submission" date="2021-09" db="EMBL/GenBank/DDBJ databases">
        <authorList>
            <person name="Jia N."/>
            <person name="Wang J."/>
            <person name="Shi W."/>
            <person name="Du L."/>
            <person name="Sun Y."/>
            <person name="Zhan W."/>
            <person name="Jiang J."/>
            <person name="Wang Q."/>
            <person name="Zhang B."/>
            <person name="Ji P."/>
            <person name="Sakyi L.B."/>
            <person name="Cui X."/>
            <person name="Yuan T."/>
            <person name="Jiang B."/>
            <person name="Yang W."/>
            <person name="Lam T.T.-Y."/>
            <person name="Chang Q."/>
            <person name="Ding S."/>
            <person name="Wang X."/>
            <person name="Zhu J."/>
            <person name="Ruan X."/>
            <person name="Zhao L."/>
            <person name="Wei J."/>
            <person name="Que T."/>
            <person name="Du C."/>
            <person name="Cheng J."/>
            <person name="Dai P."/>
            <person name="Han X."/>
            <person name="Huang E."/>
            <person name="Gao Y."/>
            <person name="Liu J."/>
            <person name="Shao H."/>
            <person name="Ye R."/>
            <person name="Li L."/>
            <person name="Wei W."/>
            <person name="Wang X."/>
            <person name="Wang C."/>
            <person name="Huo Q."/>
            <person name="Li W."/>
            <person name="Guo W."/>
            <person name="Chen H."/>
            <person name="Chen S."/>
            <person name="Zhou L."/>
            <person name="Zhou L."/>
            <person name="Ni X."/>
            <person name="Tian J."/>
            <person name="Zhou Y."/>
            <person name="Sheng Y."/>
            <person name="Liu T."/>
            <person name="Pan Y."/>
            <person name="Xia L."/>
            <person name="Li J."/>
            <person name="Zhao F."/>
            <person name="Cao W."/>
        </authorList>
    </citation>
    <scope>NUCLEOTIDE SEQUENCE</scope>
    <source>
        <strain evidence="2">Rmic-2018</strain>
        <tissue evidence="2">Larvae</tissue>
    </source>
</reference>
<keyword evidence="1" id="KW-0472">Membrane</keyword>
<proteinExistence type="predicted"/>
<name>A0A9J6E4Z9_RHIMP</name>
<dbReference type="VEuPathDB" id="VectorBase:LOC119187291"/>
<dbReference type="EMBL" id="JABSTU010000005">
    <property type="protein sequence ID" value="KAH8029394.1"/>
    <property type="molecule type" value="Genomic_DNA"/>
</dbReference>
<dbReference type="SUPFAM" id="SSF49265">
    <property type="entry name" value="Fibronectin type III"/>
    <property type="match status" value="1"/>
</dbReference>
<evidence type="ECO:0000313" key="2">
    <source>
        <dbReference type="EMBL" id="KAH8029394.1"/>
    </source>
</evidence>
<gene>
    <name evidence="2" type="ORF">HPB51_000179</name>
</gene>